<evidence type="ECO:0000313" key="2">
    <source>
        <dbReference type="EMBL" id="GBP79093.1"/>
    </source>
</evidence>
<sequence length="137" mass="15859">MCGGGAGSRGDDESDTHVCARAHQILLLENHKTVNQEWYTTIFFPEMFGKIRKNNRQHRIVLHRDNASFHTLAETTRFLEGQKIEVTGHPPYSPDLAPNNFYLFPKVKNKLCGQRFWNREVVVDTFKVHVLEIPQPE</sequence>
<dbReference type="Pfam" id="PF13358">
    <property type="entry name" value="DDE_3"/>
    <property type="match status" value="1"/>
</dbReference>
<name>A0A4C1YVT3_EUMVA</name>
<organism evidence="2 3">
    <name type="scientific">Eumeta variegata</name>
    <name type="common">Bagworm moth</name>
    <name type="synonym">Eumeta japonica</name>
    <dbReference type="NCBI Taxonomy" id="151549"/>
    <lineage>
        <taxon>Eukaryota</taxon>
        <taxon>Metazoa</taxon>
        <taxon>Ecdysozoa</taxon>
        <taxon>Arthropoda</taxon>
        <taxon>Hexapoda</taxon>
        <taxon>Insecta</taxon>
        <taxon>Pterygota</taxon>
        <taxon>Neoptera</taxon>
        <taxon>Endopterygota</taxon>
        <taxon>Lepidoptera</taxon>
        <taxon>Glossata</taxon>
        <taxon>Ditrysia</taxon>
        <taxon>Tineoidea</taxon>
        <taxon>Psychidae</taxon>
        <taxon>Oiketicinae</taxon>
        <taxon>Eumeta</taxon>
    </lineage>
</organism>
<dbReference type="Proteomes" id="UP000299102">
    <property type="component" value="Unassembled WGS sequence"/>
</dbReference>
<reference evidence="2 3" key="1">
    <citation type="journal article" date="2019" name="Commun. Biol.">
        <title>The bagworm genome reveals a unique fibroin gene that provides high tensile strength.</title>
        <authorList>
            <person name="Kono N."/>
            <person name="Nakamura H."/>
            <person name="Ohtoshi R."/>
            <person name="Tomita M."/>
            <person name="Numata K."/>
            <person name="Arakawa K."/>
        </authorList>
    </citation>
    <scope>NUCLEOTIDE SEQUENCE [LARGE SCALE GENOMIC DNA]</scope>
</reference>
<dbReference type="AlphaFoldDB" id="A0A4C1YVT3"/>
<dbReference type="InterPro" id="IPR036397">
    <property type="entry name" value="RNaseH_sf"/>
</dbReference>
<feature type="domain" description="Tc1-like transposase DDE" evidence="1">
    <location>
        <begin position="15"/>
        <end position="100"/>
    </location>
</feature>
<proteinExistence type="predicted"/>
<dbReference type="InterPro" id="IPR038717">
    <property type="entry name" value="Tc1-like_DDE_dom"/>
</dbReference>
<gene>
    <name evidence="2" type="ORF">EVAR_103518_1</name>
</gene>
<dbReference type="InterPro" id="IPR052709">
    <property type="entry name" value="Transposase-MT_Hybrid"/>
</dbReference>
<dbReference type="GO" id="GO:0003676">
    <property type="term" value="F:nucleic acid binding"/>
    <property type="evidence" value="ECO:0007669"/>
    <property type="project" value="InterPro"/>
</dbReference>
<dbReference type="PANTHER" id="PTHR46060">
    <property type="entry name" value="MARINER MOS1 TRANSPOSASE-LIKE PROTEIN"/>
    <property type="match status" value="1"/>
</dbReference>
<dbReference type="Gene3D" id="3.30.420.10">
    <property type="entry name" value="Ribonuclease H-like superfamily/Ribonuclease H"/>
    <property type="match status" value="1"/>
</dbReference>
<dbReference type="PANTHER" id="PTHR46060:SF1">
    <property type="entry name" value="MARINER MOS1 TRANSPOSASE-LIKE PROTEIN"/>
    <property type="match status" value="1"/>
</dbReference>
<protein>
    <submittedName>
        <fullName evidence="2">Mariner Mos1 transposase</fullName>
    </submittedName>
</protein>
<evidence type="ECO:0000313" key="3">
    <source>
        <dbReference type="Proteomes" id="UP000299102"/>
    </source>
</evidence>
<evidence type="ECO:0000259" key="1">
    <source>
        <dbReference type="Pfam" id="PF13358"/>
    </source>
</evidence>
<accession>A0A4C1YVT3</accession>
<dbReference type="STRING" id="151549.A0A4C1YVT3"/>
<keyword evidence="3" id="KW-1185">Reference proteome</keyword>
<dbReference type="EMBL" id="BGZK01001400">
    <property type="protein sequence ID" value="GBP79093.1"/>
    <property type="molecule type" value="Genomic_DNA"/>
</dbReference>
<comment type="caution">
    <text evidence="2">The sequence shown here is derived from an EMBL/GenBank/DDBJ whole genome shotgun (WGS) entry which is preliminary data.</text>
</comment>
<dbReference type="OrthoDB" id="10017160at2759"/>